<protein>
    <submittedName>
        <fullName evidence="2">Uncharacterized protein</fullName>
    </submittedName>
</protein>
<feature type="transmembrane region" description="Helical" evidence="1">
    <location>
        <begin position="134"/>
        <end position="151"/>
    </location>
</feature>
<keyword evidence="1" id="KW-1133">Transmembrane helix</keyword>
<evidence type="ECO:0000313" key="2">
    <source>
        <dbReference type="EMBL" id="KAK0492837.1"/>
    </source>
</evidence>
<proteinExistence type="predicted"/>
<keyword evidence="1" id="KW-0472">Membrane</keyword>
<dbReference type="Proteomes" id="UP001175228">
    <property type="component" value="Unassembled WGS sequence"/>
</dbReference>
<dbReference type="EMBL" id="JAUEPU010000027">
    <property type="protein sequence ID" value="KAK0492837.1"/>
    <property type="molecule type" value="Genomic_DNA"/>
</dbReference>
<organism evidence="2 3">
    <name type="scientific">Armillaria luteobubalina</name>
    <dbReference type="NCBI Taxonomy" id="153913"/>
    <lineage>
        <taxon>Eukaryota</taxon>
        <taxon>Fungi</taxon>
        <taxon>Dikarya</taxon>
        <taxon>Basidiomycota</taxon>
        <taxon>Agaricomycotina</taxon>
        <taxon>Agaricomycetes</taxon>
        <taxon>Agaricomycetidae</taxon>
        <taxon>Agaricales</taxon>
        <taxon>Marasmiineae</taxon>
        <taxon>Physalacriaceae</taxon>
        <taxon>Armillaria</taxon>
    </lineage>
</organism>
<evidence type="ECO:0000313" key="3">
    <source>
        <dbReference type="Proteomes" id="UP001175228"/>
    </source>
</evidence>
<accession>A0AA39UK91</accession>
<keyword evidence="3" id="KW-1185">Reference proteome</keyword>
<keyword evidence="1" id="KW-0812">Transmembrane</keyword>
<reference evidence="2" key="1">
    <citation type="submission" date="2023-06" db="EMBL/GenBank/DDBJ databases">
        <authorList>
            <consortium name="Lawrence Berkeley National Laboratory"/>
            <person name="Ahrendt S."/>
            <person name="Sahu N."/>
            <person name="Indic B."/>
            <person name="Wong-Bajracharya J."/>
            <person name="Merenyi Z."/>
            <person name="Ke H.-M."/>
            <person name="Monk M."/>
            <person name="Kocsube S."/>
            <person name="Drula E."/>
            <person name="Lipzen A."/>
            <person name="Balint B."/>
            <person name="Henrissat B."/>
            <person name="Andreopoulos B."/>
            <person name="Martin F.M."/>
            <person name="Harder C.B."/>
            <person name="Rigling D."/>
            <person name="Ford K.L."/>
            <person name="Foster G.D."/>
            <person name="Pangilinan J."/>
            <person name="Papanicolaou A."/>
            <person name="Barry K."/>
            <person name="LaButti K."/>
            <person name="Viragh M."/>
            <person name="Koriabine M."/>
            <person name="Yan M."/>
            <person name="Riley R."/>
            <person name="Champramary S."/>
            <person name="Plett K.L."/>
            <person name="Tsai I.J."/>
            <person name="Slot J."/>
            <person name="Sipos G."/>
            <person name="Plett J."/>
            <person name="Nagy L.G."/>
            <person name="Grigoriev I.V."/>
        </authorList>
    </citation>
    <scope>NUCLEOTIDE SEQUENCE</scope>
    <source>
        <strain evidence="2">HWK02</strain>
    </source>
</reference>
<gene>
    <name evidence="2" type="ORF">EDD18DRAFT_1357203</name>
</gene>
<name>A0AA39UK91_9AGAR</name>
<evidence type="ECO:0000256" key="1">
    <source>
        <dbReference type="SAM" id="Phobius"/>
    </source>
</evidence>
<dbReference type="AlphaFoldDB" id="A0AA39UK91"/>
<sequence length="198" mass="21692">MLRKSFISNRVTPEAAGLVALADLSTIVTRTALTGTATYLDALVLAPGLYQQQTADEVNHGELPTTGAMATGYVFHVENPTVRYLETIGPAGLLVTTRVSPKLSLDMTLSYALCPAWTITVFILLGAIEDWRGFGVLRMLVLATLIDVVVIERRSHMGRKGAHEIGQRDLLVLLSQDRWMRLQESADDLKAVTTGQWL</sequence>
<comment type="caution">
    <text evidence="2">The sequence shown here is derived from an EMBL/GenBank/DDBJ whole genome shotgun (WGS) entry which is preliminary data.</text>
</comment>
<feature type="transmembrane region" description="Helical" evidence="1">
    <location>
        <begin position="108"/>
        <end position="128"/>
    </location>
</feature>